<dbReference type="GO" id="GO:0016020">
    <property type="term" value="C:membrane"/>
    <property type="evidence" value="ECO:0007669"/>
    <property type="project" value="UniProtKB-SubCell"/>
</dbReference>
<keyword evidence="2 5" id="KW-0812">Transmembrane</keyword>
<dbReference type="Gene3D" id="1.20.140.150">
    <property type="match status" value="1"/>
</dbReference>
<evidence type="ECO:0000256" key="1">
    <source>
        <dbReference type="ARBA" id="ARBA00004141"/>
    </source>
</evidence>
<evidence type="ECO:0000313" key="6">
    <source>
        <dbReference type="EMBL" id="KAK2149306.1"/>
    </source>
</evidence>
<dbReference type="Proteomes" id="UP001208570">
    <property type="component" value="Unassembled WGS sequence"/>
</dbReference>
<evidence type="ECO:0000256" key="4">
    <source>
        <dbReference type="ARBA" id="ARBA00023136"/>
    </source>
</evidence>
<feature type="transmembrane region" description="Helical" evidence="5">
    <location>
        <begin position="155"/>
        <end position="179"/>
    </location>
</feature>
<dbReference type="PANTHER" id="PTHR21284:SF12">
    <property type="entry name" value="EG:80H7.2 PROTEIN"/>
    <property type="match status" value="1"/>
</dbReference>
<evidence type="ECO:0000256" key="3">
    <source>
        <dbReference type="ARBA" id="ARBA00022989"/>
    </source>
</evidence>
<keyword evidence="3 5" id="KW-1133">Transmembrane helix</keyword>
<dbReference type="AlphaFoldDB" id="A0AAD9MZC6"/>
<evidence type="ECO:0000256" key="2">
    <source>
        <dbReference type="ARBA" id="ARBA00022692"/>
    </source>
</evidence>
<dbReference type="PANTHER" id="PTHR21284">
    <property type="entry name" value="EG:80H7.2 PROTEIN"/>
    <property type="match status" value="1"/>
</dbReference>
<comment type="caution">
    <text evidence="6">The sequence shown here is derived from an EMBL/GenBank/DDBJ whole genome shotgun (WGS) entry which is preliminary data.</text>
</comment>
<reference evidence="6" key="1">
    <citation type="journal article" date="2023" name="Mol. Biol. Evol.">
        <title>Third-Generation Sequencing Reveals the Adaptive Role of the Epigenome in Three Deep-Sea Polychaetes.</title>
        <authorList>
            <person name="Perez M."/>
            <person name="Aroh O."/>
            <person name="Sun Y."/>
            <person name="Lan Y."/>
            <person name="Juniper S.K."/>
            <person name="Young C.R."/>
            <person name="Angers B."/>
            <person name="Qian P.Y."/>
        </authorList>
    </citation>
    <scope>NUCLEOTIDE SEQUENCE</scope>
    <source>
        <strain evidence="6">P08H-3</strain>
    </source>
</reference>
<gene>
    <name evidence="6" type="ORF">LSH36_455g01000</name>
</gene>
<keyword evidence="7" id="KW-1185">Reference proteome</keyword>
<evidence type="ECO:0000313" key="7">
    <source>
        <dbReference type="Proteomes" id="UP001208570"/>
    </source>
</evidence>
<name>A0AAD9MZC6_9ANNE</name>
<dbReference type="Pfam" id="PF00822">
    <property type="entry name" value="PMP22_Claudin"/>
    <property type="match status" value="1"/>
</dbReference>
<accession>A0AAD9MZC6</accession>
<dbReference type="EMBL" id="JAODUP010000456">
    <property type="protein sequence ID" value="KAK2149306.1"/>
    <property type="molecule type" value="Genomic_DNA"/>
</dbReference>
<protein>
    <submittedName>
        <fullName evidence="6">Uncharacterized protein</fullName>
    </submittedName>
</protein>
<organism evidence="6 7">
    <name type="scientific">Paralvinella palmiformis</name>
    <dbReference type="NCBI Taxonomy" id="53620"/>
    <lineage>
        <taxon>Eukaryota</taxon>
        <taxon>Metazoa</taxon>
        <taxon>Spiralia</taxon>
        <taxon>Lophotrochozoa</taxon>
        <taxon>Annelida</taxon>
        <taxon>Polychaeta</taxon>
        <taxon>Sedentaria</taxon>
        <taxon>Canalipalpata</taxon>
        <taxon>Terebellida</taxon>
        <taxon>Terebelliformia</taxon>
        <taxon>Alvinellidae</taxon>
        <taxon>Paralvinella</taxon>
    </lineage>
</organism>
<keyword evidence="4 5" id="KW-0472">Membrane</keyword>
<dbReference type="InterPro" id="IPR004031">
    <property type="entry name" value="PMP22/EMP/MP20/Claudin"/>
</dbReference>
<comment type="subcellular location">
    <subcellularLocation>
        <location evidence="1">Membrane</location>
        <topology evidence="1">Multi-pass membrane protein</topology>
    </subcellularLocation>
</comment>
<proteinExistence type="predicted"/>
<feature type="transmembrane region" description="Helical" evidence="5">
    <location>
        <begin position="115"/>
        <end position="135"/>
    </location>
</feature>
<feature type="transmembrane region" description="Helical" evidence="5">
    <location>
        <begin position="83"/>
        <end position="103"/>
    </location>
</feature>
<evidence type="ECO:0000256" key="5">
    <source>
        <dbReference type="SAM" id="Phobius"/>
    </source>
</evidence>
<sequence length="187" mass="20254">MGNPVKEGSLYIKISALLMFLALFLHFISMGAPDWAKANEDITNRKEHIGLWRYCVDTIGGGTACNAFVDIVVGDWIRAAQGFSILALFVMLGAVAVLIICVVNGDDDDPRMLMIGIILTGVAALFKLIEVATFACTYQEYFKNKDPGIWEDVGVLSWAFGVAVASLILNCATVVTLVLEMAQGSEK</sequence>
<feature type="transmembrane region" description="Helical" evidence="5">
    <location>
        <begin position="12"/>
        <end position="32"/>
    </location>
</feature>